<sequence length="497" mass="56016">MITLKSLNALSEKEFTKFLGDTFEHSPWIAEKSAANRPFSSIINLHRCMVNIVSNSSKEEKLTLIRKHPNLGDKVEMSEDSIKEQHGAGLKDLTADEYENFISLNRQYMNKFGFPFILAVRGKDKNDIYQSMKTRIHHSETAEFDKALSEIHQIALFRLQDKIKIEGEKPMKNKSAAQTLSYGKGNVFAYRTYSNPLTGIKQIPESTFSGRDHIIFGTNVKVSVGGSSFLPSFTEGDNSMVVATDSMKNFIQQHLATFKGATLEGFASYVSEAFLNKYPQIDTVKLIAEDIPFEAVTEATDPQLKPSDLVFKKSRNERANAAVEIIRGENGSEIVQQSSSILDLQLIKVSGNSFVGFVRDEYTTLPEDGNRPLFIYLNLHWVYEDQKDAFGVDPSKYVAAEQVIDIATSIFHEMETPSIQNLIYEIGCRILTRFPQLLEVTFESQNHTWDTVVSEIPESKGKVYTEPRPPYGFQVFTVKKENLENNIILAAAEENIG</sequence>
<dbReference type="Pfam" id="PF09349">
    <property type="entry name" value="OHCU_decarbox"/>
    <property type="match status" value="1"/>
</dbReference>
<evidence type="ECO:0000256" key="3">
    <source>
        <dbReference type="ARBA" id="ARBA00004831"/>
    </source>
</evidence>
<dbReference type="InterPro" id="IPR017580">
    <property type="entry name" value="OHCU_decarboxylase-1"/>
</dbReference>
<dbReference type="EMBL" id="CP017704">
    <property type="protein sequence ID" value="ASS93773.1"/>
    <property type="molecule type" value="Genomic_DNA"/>
</dbReference>
<evidence type="ECO:0000313" key="9">
    <source>
        <dbReference type="EMBL" id="ASS93773.1"/>
    </source>
</evidence>
<comment type="pathway">
    <text evidence="2">Purine metabolism; urate degradation; (S)-allantoin from urate: step 3/3.</text>
</comment>
<evidence type="ECO:0000256" key="7">
    <source>
        <dbReference type="ARBA" id="ARBA00023239"/>
    </source>
</evidence>
<name>A0A223EEZ3_9BACI</name>
<dbReference type="NCBIfam" id="TIGR03383">
    <property type="entry name" value="urate_oxi"/>
    <property type="match status" value="1"/>
</dbReference>
<gene>
    <name evidence="9" type="ORF">BS1321_07190</name>
</gene>
<evidence type="ECO:0000256" key="1">
    <source>
        <dbReference type="ARBA" id="ARBA00001163"/>
    </source>
</evidence>
<dbReference type="GO" id="GO:0019628">
    <property type="term" value="P:urate catabolic process"/>
    <property type="evidence" value="ECO:0007669"/>
    <property type="project" value="UniProtKB-UniPathway"/>
</dbReference>
<dbReference type="SMR" id="A0A223EEZ3"/>
<dbReference type="PANTHER" id="PTHR43466">
    <property type="entry name" value="2-OXO-4-HYDROXY-4-CARBOXY-5-UREIDOIMIDAZOLINE DECARBOXYLASE-RELATED"/>
    <property type="match status" value="1"/>
</dbReference>
<dbReference type="GO" id="GO:0051997">
    <property type="term" value="F:2-oxo-4-hydroxy-4-carboxy-5-ureidoimidazoline decarboxylase activity"/>
    <property type="evidence" value="ECO:0007669"/>
    <property type="project" value="UniProtKB-EC"/>
</dbReference>
<organism evidence="9 10">
    <name type="scientific">Peribacillus simplex NBRC 15720 = DSM 1321</name>
    <dbReference type="NCBI Taxonomy" id="1349754"/>
    <lineage>
        <taxon>Bacteria</taxon>
        <taxon>Bacillati</taxon>
        <taxon>Bacillota</taxon>
        <taxon>Bacilli</taxon>
        <taxon>Bacillales</taxon>
        <taxon>Bacillaceae</taxon>
        <taxon>Peribacillus</taxon>
    </lineage>
</organism>
<proteinExistence type="predicted"/>
<protein>
    <submittedName>
        <fullName evidence="9">Uricase</fullName>
    </submittedName>
</protein>
<dbReference type="OrthoDB" id="9809009at2"/>
<evidence type="ECO:0000259" key="8">
    <source>
        <dbReference type="Pfam" id="PF09349"/>
    </source>
</evidence>
<dbReference type="GeneID" id="56472515"/>
<evidence type="ECO:0000256" key="6">
    <source>
        <dbReference type="ARBA" id="ARBA00023002"/>
    </source>
</evidence>
<dbReference type="Gene3D" id="1.10.3330.10">
    <property type="entry name" value="Oxo-4-hydroxy-4-carboxy-5-ureidoimidazoline decarboxylase"/>
    <property type="match status" value="1"/>
</dbReference>
<dbReference type="Gene3D" id="3.10.270.10">
    <property type="entry name" value="Urate Oxidase"/>
    <property type="match status" value="1"/>
</dbReference>
<dbReference type="GO" id="GO:0004846">
    <property type="term" value="F:urate oxidase activity"/>
    <property type="evidence" value="ECO:0007669"/>
    <property type="project" value="InterPro"/>
</dbReference>
<evidence type="ECO:0000313" key="10">
    <source>
        <dbReference type="Proteomes" id="UP000214618"/>
    </source>
</evidence>
<dbReference type="GO" id="GO:0000255">
    <property type="term" value="P:allantoin metabolic process"/>
    <property type="evidence" value="ECO:0007669"/>
    <property type="project" value="InterPro"/>
</dbReference>
<comment type="pathway">
    <text evidence="3">Purine metabolism; urate degradation; (S)-allantoin from urate: step 1/3.</text>
</comment>
<evidence type="ECO:0000256" key="2">
    <source>
        <dbReference type="ARBA" id="ARBA00004754"/>
    </source>
</evidence>
<dbReference type="UniPathway" id="UPA00394">
    <property type="reaction ID" value="UER00650"/>
</dbReference>
<dbReference type="InterPro" id="IPR018020">
    <property type="entry name" value="OHCU_decarboxylase"/>
</dbReference>
<dbReference type="PROSITE" id="PS00366">
    <property type="entry name" value="URICASE"/>
    <property type="match status" value="1"/>
</dbReference>
<dbReference type="NCBIfam" id="TIGR03164">
    <property type="entry name" value="UHCUDC"/>
    <property type="match status" value="1"/>
</dbReference>
<keyword evidence="7" id="KW-0456">Lyase</keyword>
<keyword evidence="4" id="KW-0659">Purine metabolism</keyword>
<dbReference type="GO" id="GO:0006144">
    <property type="term" value="P:purine nucleobase metabolic process"/>
    <property type="evidence" value="ECO:0007669"/>
    <property type="project" value="UniProtKB-KW"/>
</dbReference>
<dbReference type="InterPro" id="IPR036778">
    <property type="entry name" value="OHCU_decarboxylase_sf"/>
</dbReference>
<accession>A0A223EEZ3</accession>
<dbReference type="SUPFAM" id="SSF55620">
    <property type="entry name" value="Tetrahydrobiopterin biosynthesis enzymes-like"/>
    <property type="match status" value="2"/>
</dbReference>
<dbReference type="Proteomes" id="UP000214618">
    <property type="component" value="Chromosome"/>
</dbReference>
<evidence type="ECO:0000256" key="5">
    <source>
        <dbReference type="ARBA" id="ARBA00022793"/>
    </source>
</evidence>
<dbReference type="InterPro" id="IPR002042">
    <property type="entry name" value="Uricase"/>
</dbReference>
<dbReference type="PANTHER" id="PTHR43466:SF1">
    <property type="entry name" value="2-OXO-4-HYDROXY-4-CARBOXY-5-UREIDOIMIDAZOLINE DECARBOXYLASE-RELATED"/>
    <property type="match status" value="1"/>
</dbReference>
<dbReference type="Pfam" id="PF01014">
    <property type="entry name" value="Uricase"/>
    <property type="match status" value="2"/>
</dbReference>
<feature type="domain" description="Oxo-4-hydroxy-4-carboxy-5-ureidoimidazoline decarboxylase" evidence="8">
    <location>
        <begin position="8"/>
        <end position="160"/>
    </location>
</feature>
<evidence type="ECO:0000256" key="4">
    <source>
        <dbReference type="ARBA" id="ARBA00022631"/>
    </source>
</evidence>
<dbReference type="SUPFAM" id="SSF158694">
    <property type="entry name" value="UraD-Like"/>
    <property type="match status" value="1"/>
</dbReference>
<comment type="catalytic activity">
    <reaction evidence="1">
        <text>5-hydroxy-2-oxo-4-ureido-2,5-dihydro-1H-imidazole-5-carboxylate + H(+) = (S)-allantoin + CO2</text>
        <dbReference type="Rhea" id="RHEA:26301"/>
        <dbReference type="ChEBI" id="CHEBI:15378"/>
        <dbReference type="ChEBI" id="CHEBI:15678"/>
        <dbReference type="ChEBI" id="CHEBI:16526"/>
        <dbReference type="ChEBI" id="CHEBI:58639"/>
        <dbReference type="EC" id="4.1.1.97"/>
    </reaction>
</comment>
<dbReference type="AlphaFoldDB" id="A0A223EEZ3"/>
<keyword evidence="5" id="KW-0210">Decarboxylase</keyword>
<dbReference type="InterPro" id="IPR019842">
    <property type="entry name" value="Uricase_CS"/>
</dbReference>
<reference evidence="9 10" key="1">
    <citation type="submission" date="2016-10" db="EMBL/GenBank/DDBJ databases">
        <title>The whole genome sequencing and assembly of Bacillus simplex DSM 1321 strain.</title>
        <authorList>
            <person name="Park M.-K."/>
            <person name="Lee Y.-J."/>
            <person name="Yi H."/>
            <person name="Bahn Y.-S."/>
            <person name="Kim J.F."/>
            <person name="Lee D.-W."/>
        </authorList>
    </citation>
    <scope>NUCLEOTIDE SEQUENCE [LARGE SCALE GENOMIC DNA]</scope>
    <source>
        <strain evidence="9 10">DSM 1321</strain>
    </source>
</reference>
<keyword evidence="6" id="KW-0560">Oxidoreductase</keyword>
<dbReference type="RefSeq" id="WP_063232385.1">
    <property type="nucleotide sequence ID" value="NZ_BCVO01000002.1"/>
</dbReference>